<feature type="compositionally biased region" description="Low complexity" evidence="6">
    <location>
        <begin position="507"/>
        <end position="522"/>
    </location>
</feature>
<evidence type="ECO:0000256" key="6">
    <source>
        <dbReference type="SAM" id="MobiDB-lite"/>
    </source>
</evidence>
<dbReference type="GO" id="GO:0005737">
    <property type="term" value="C:cytoplasm"/>
    <property type="evidence" value="ECO:0007669"/>
    <property type="project" value="TreeGrafter"/>
</dbReference>
<comment type="subcellular location">
    <subcellularLocation>
        <location evidence="1">Membrane</location>
        <topology evidence="1">Multi-pass membrane protein</topology>
    </subcellularLocation>
</comment>
<feature type="region of interest" description="Disordered" evidence="6">
    <location>
        <begin position="498"/>
        <end position="531"/>
    </location>
</feature>
<feature type="compositionally biased region" description="Polar residues" evidence="6">
    <location>
        <begin position="134"/>
        <end position="143"/>
    </location>
</feature>
<dbReference type="InParanoid" id="A0A0G4G6R8"/>
<reference evidence="8 9" key="1">
    <citation type="submission" date="2014-11" db="EMBL/GenBank/DDBJ databases">
        <authorList>
            <person name="Zhu J."/>
            <person name="Qi W."/>
            <person name="Song R."/>
        </authorList>
    </citation>
    <scope>NUCLEOTIDE SEQUENCE [LARGE SCALE GENOMIC DNA]</scope>
</reference>
<feature type="compositionally biased region" description="Low complexity" evidence="6">
    <location>
        <begin position="151"/>
        <end position="172"/>
    </location>
</feature>
<evidence type="ECO:0000256" key="1">
    <source>
        <dbReference type="ARBA" id="ARBA00004141"/>
    </source>
</evidence>
<feature type="transmembrane region" description="Helical" evidence="7">
    <location>
        <begin position="340"/>
        <end position="359"/>
    </location>
</feature>
<evidence type="ECO:0000256" key="4">
    <source>
        <dbReference type="ARBA" id="ARBA00022989"/>
    </source>
</evidence>
<evidence type="ECO:0000313" key="9">
    <source>
        <dbReference type="Proteomes" id="UP000041254"/>
    </source>
</evidence>
<comment type="similarity">
    <text evidence="2">Belongs to the peroxisomal membrane protein PXMP2/4 family.</text>
</comment>
<dbReference type="PANTHER" id="PTHR11266">
    <property type="entry name" value="PEROXISOMAL MEMBRANE PROTEIN 2, PXMP2 MPV17"/>
    <property type="match status" value="1"/>
</dbReference>
<dbReference type="AlphaFoldDB" id="A0A0G4G6R8"/>
<dbReference type="GO" id="GO:0016020">
    <property type="term" value="C:membrane"/>
    <property type="evidence" value="ECO:0007669"/>
    <property type="project" value="UniProtKB-SubCell"/>
</dbReference>
<dbReference type="Pfam" id="PF04117">
    <property type="entry name" value="Mpv17_PMP22"/>
    <property type="match status" value="1"/>
</dbReference>
<evidence type="ECO:0000256" key="2">
    <source>
        <dbReference type="ARBA" id="ARBA00006824"/>
    </source>
</evidence>
<dbReference type="OrthoDB" id="10267969at2759"/>
<dbReference type="Proteomes" id="UP000041254">
    <property type="component" value="Unassembled WGS sequence"/>
</dbReference>
<protein>
    <submittedName>
        <fullName evidence="8">Uncharacterized protein</fullName>
    </submittedName>
</protein>
<sequence>MADGDTLVVSGREALLHPLRPSRRLSRLRLLFLHVYWRLVPHVVTTTTVFNGLFSALVSACLLYGVYQGFIVGFTTNIFPTIVEDLLGAVAAYHASLETHALLTKALTSCLFAWLADLIAQHFIWKPRPSNVTSREVTSTSSPMHALSRHPTPTTITPPQLTPSSSTASLLAAEREHGQPPEATVKTGDMGAVPHAKSEPAKGRLTIVVSLSSIASSTAEPPSGALSATSAPSPTSAPSRFEVAPGTGGRGGDRPGWRPPYDWRRAVRFSSWGLAAGVMNHAKYQVIESGVGSRTALAVFESVCLDQLLFTPPMNCIFIVYITYLATLEWSRVRRKLNKDFLPITLMGFKMWPLVNLINFAVIPLAYRVFFINIFTIVWNCYLSFVSNRAARTHPPEPAMATTIPMSPAFHRSPSAQSDEEMQTRRTDGSSAVALQEIDIRPLRDDEAESEGAASRGGYDSGESAGESVVLGVSDADGGDDDRIHPCSAALLSDPLLGTTRQSGRHSAAGDSQAVAAASASPLQPPPQQHHQDINMSVWSVAGGGARACSQLQLLDRGAGGGASAGVKVPLPVRA</sequence>
<dbReference type="EMBL" id="CDMY01000581">
    <property type="protein sequence ID" value="CEM24407.1"/>
    <property type="molecule type" value="Genomic_DNA"/>
</dbReference>
<proteinExistence type="inferred from homology"/>
<feature type="transmembrane region" description="Helical" evidence="7">
    <location>
        <begin position="365"/>
        <end position="385"/>
    </location>
</feature>
<dbReference type="STRING" id="1169540.A0A0G4G6R8"/>
<evidence type="ECO:0000256" key="5">
    <source>
        <dbReference type="ARBA" id="ARBA00023136"/>
    </source>
</evidence>
<feature type="region of interest" description="Disordered" evidence="6">
    <location>
        <begin position="396"/>
        <end position="466"/>
    </location>
</feature>
<keyword evidence="5 7" id="KW-0472">Membrane</keyword>
<evidence type="ECO:0000256" key="7">
    <source>
        <dbReference type="SAM" id="Phobius"/>
    </source>
</evidence>
<organism evidence="8 9">
    <name type="scientific">Vitrella brassicaformis (strain CCMP3155)</name>
    <dbReference type="NCBI Taxonomy" id="1169540"/>
    <lineage>
        <taxon>Eukaryota</taxon>
        <taxon>Sar</taxon>
        <taxon>Alveolata</taxon>
        <taxon>Colpodellida</taxon>
        <taxon>Vitrellaceae</taxon>
        <taxon>Vitrella</taxon>
    </lineage>
</organism>
<evidence type="ECO:0000256" key="3">
    <source>
        <dbReference type="ARBA" id="ARBA00022692"/>
    </source>
</evidence>
<feature type="region of interest" description="Disordered" evidence="6">
    <location>
        <begin position="218"/>
        <end position="257"/>
    </location>
</feature>
<dbReference type="VEuPathDB" id="CryptoDB:Vbra_3169"/>
<keyword evidence="3 7" id="KW-0812">Transmembrane</keyword>
<keyword evidence="4 7" id="KW-1133">Transmembrane helix</keyword>
<feature type="region of interest" description="Disordered" evidence="6">
    <location>
        <begin position="134"/>
        <end position="199"/>
    </location>
</feature>
<keyword evidence="9" id="KW-1185">Reference proteome</keyword>
<feature type="transmembrane region" description="Helical" evidence="7">
    <location>
        <begin position="308"/>
        <end position="328"/>
    </location>
</feature>
<name>A0A0G4G6R8_VITBC</name>
<feature type="compositionally biased region" description="Low complexity" evidence="6">
    <location>
        <begin position="221"/>
        <end position="239"/>
    </location>
</feature>
<evidence type="ECO:0000313" key="8">
    <source>
        <dbReference type="EMBL" id="CEM24407.1"/>
    </source>
</evidence>
<gene>
    <name evidence="8" type="ORF">Vbra_3169</name>
</gene>
<dbReference type="InterPro" id="IPR007248">
    <property type="entry name" value="Mpv17_PMP22"/>
</dbReference>
<accession>A0A0G4G6R8</accession>
<dbReference type="PANTHER" id="PTHR11266:SF17">
    <property type="entry name" value="PROTEIN MPV17"/>
    <property type="match status" value="1"/>
</dbReference>